<feature type="transmembrane region" description="Helical" evidence="10">
    <location>
        <begin position="167"/>
        <end position="186"/>
    </location>
</feature>
<evidence type="ECO:0000313" key="11">
    <source>
        <dbReference type="EMBL" id="KAL3853392.1"/>
    </source>
</evidence>
<keyword evidence="3" id="KW-0813">Transport</keyword>
<evidence type="ECO:0000313" key="12">
    <source>
        <dbReference type="Proteomes" id="UP001634394"/>
    </source>
</evidence>
<name>A0ABD3UW16_SINWO</name>
<evidence type="ECO:0000256" key="10">
    <source>
        <dbReference type="SAM" id="Phobius"/>
    </source>
</evidence>
<evidence type="ECO:0000256" key="4">
    <source>
        <dbReference type="ARBA" id="ARBA00022597"/>
    </source>
</evidence>
<dbReference type="AlphaFoldDB" id="A0ABD3UW16"/>
<evidence type="ECO:0008006" key="13">
    <source>
        <dbReference type="Google" id="ProtNLM"/>
    </source>
</evidence>
<feature type="transmembrane region" description="Helical" evidence="10">
    <location>
        <begin position="143"/>
        <end position="160"/>
    </location>
</feature>
<evidence type="ECO:0000256" key="3">
    <source>
        <dbReference type="ARBA" id="ARBA00022448"/>
    </source>
</evidence>
<dbReference type="Pfam" id="PF04142">
    <property type="entry name" value="Nuc_sug_transp"/>
    <property type="match status" value="1"/>
</dbReference>
<feature type="transmembrane region" description="Helical" evidence="10">
    <location>
        <begin position="65"/>
        <end position="89"/>
    </location>
</feature>
<comment type="similarity">
    <text evidence="2">Belongs to the nucleotide-sugar transporter family. SLC35A subfamily.</text>
</comment>
<keyword evidence="12" id="KW-1185">Reference proteome</keyword>
<evidence type="ECO:0000256" key="5">
    <source>
        <dbReference type="ARBA" id="ARBA00022692"/>
    </source>
</evidence>
<dbReference type="EMBL" id="JBJQND010000015">
    <property type="protein sequence ID" value="KAL3853392.1"/>
    <property type="molecule type" value="Genomic_DNA"/>
</dbReference>
<comment type="subcellular location">
    <subcellularLocation>
        <location evidence="1">Golgi apparatus membrane</location>
        <topology evidence="1">Multi-pass membrane protein</topology>
    </subcellularLocation>
</comment>
<evidence type="ECO:0000256" key="9">
    <source>
        <dbReference type="SAM" id="MobiDB-lite"/>
    </source>
</evidence>
<feature type="transmembrane region" description="Helical" evidence="10">
    <location>
        <begin position="201"/>
        <end position="221"/>
    </location>
</feature>
<organism evidence="11 12">
    <name type="scientific">Sinanodonta woodiana</name>
    <name type="common">Chinese pond mussel</name>
    <name type="synonym">Anodonta woodiana</name>
    <dbReference type="NCBI Taxonomy" id="1069815"/>
    <lineage>
        <taxon>Eukaryota</taxon>
        <taxon>Metazoa</taxon>
        <taxon>Spiralia</taxon>
        <taxon>Lophotrochozoa</taxon>
        <taxon>Mollusca</taxon>
        <taxon>Bivalvia</taxon>
        <taxon>Autobranchia</taxon>
        <taxon>Heteroconchia</taxon>
        <taxon>Palaeoheterodonta</taxon>
        <taxon>Unionida</taxon>
        <taxon>Unionoidea</taxon>
        <taxon>Unionidae</taxon>
        <taxon>Unioninae</taxon>
        <taxon>Sinanodonta</taxon>
    </lineage>
</organism>
<feature type="transmembrane region" description="Helical" evidence="10">
    <location>
        <begin position="233"/>
        <end position="251"/>
    </location>
</feature>
<keyword evidence="6 10" id="KW-1133">Transmembrane helix</keyword>
<evidence type="ECO:0000256" key="2">
    <source>
        <dbReference type="ARBA" id="ARBA00009976"/>
    </source>
</evidence>
<comment type="caution">
    <text evidence="11">The sequence shown here is derived from an EMBL/GenBank/DDBJ whole genome shotgun (WGS) entry which is preliminary data.</text>
</comment>
<sequence length="357" mass="39602">MKMPVTRRSGTDSHDDDTSSLNEPSPTPEEEPDKTLRYTSLLCLTLQNALLILTMRYVRIRGGDMFVASTAVIMAEFLKTIASLLIILFQEGSVLKFLKHLGDNMLFQPLDCIKVSVPALIYTLQNNLLYLAVSNLDAATYQVTYQLKILTTAIFSVIMLGKSLSRLQWISLVVLFIGVSIVQLNSEVSNTTHVSVEQKPMIGFLAVVVSSLMSGFAGVYFEKILKGTQQSVWLRNVQLGILGVVIGYITMEIKEGDKVRKQGFLFGYDSVVWTVVILQSYGGLMVAVVVKYADNILKGFAASASIIISCIASIMFFEFHLSLHFVIGVMFVVLSIYMYARFAPITKVLPFVKQSSI</sequence>
<evidence type="ECO:0000256" key="6">
    <source>
        <dbReference type="ARBA" id="ARBA00022989"/>
    </source>
</evidence>
<accession>A0ABD3UW16</accession>
<feature type="transmembrane region" description="Helical" evidence="10">
    <location>
        <begin position="297"/>
        <end position="317"/>
    </location>
</feature>
<keyword evidence="5 10" id="KW-0812">Transmembrane</keyword>
<keyword evidence="4" id="KW-0762">Sugar transport</keyword>
<protein>
    <recommendedName>
        <fullName evidence="13">UDP-N-acetylglucosamine transporter</fullName>
    </recommendedName>
</protein>
<dbReference type="FunFam" id="1.10.3730.20:FF:000037">
    <property type="entry name" value="Nucleotide Sugar TransPorter family"/>
    <property type="match status" value="1"/>
</dbReference>
<evidence type="ECO:0000256" key="1">
    <source>
        <dbReference type="ARBA" id="ARBA00004653"/>
    </source>
</evidence>
<keyword evidence="7" id="KW-0333">Golgi apparatus</keyword>
<dbReference type="PANTHER" id="PTHR10231">
    <property type="entry name" value="NUCLEOTIDE-SUGAR TRANSMEMBRANE TRANSPORTER"/>
    <property type="match status" value="1"/>
</dbReference>
<dbReference type="PIRSF" id="PIRSF005799">
    <property type="entry name" value="UDP-gal_transpt"/>
    <property type="match status" value="1"/>
</dbReference>
<dbReference type="GO" id="GO:0000139">
    <property type="term" value="C:Golgi membrane"/>
    <property type="evidence" value="ECO:0007669"/>
    <property type="project" value="UniProtKB-SubCell"/>
</dbReference>
<keyword evidence="8 10" id="KW-0472">Membrane</keyword>
<proteinExistence type="inferred from homology"/>
<feature type="transmembrane region" description="Helical" evidence="10">
    <location>
        <begin position="323"/>
        <end position="340"/>
    </location>
</feature>
<dbReference type="SUPFAM" id="SSF103481">
    <property type="entry name" value="Multidrug resistance efflux transporter EmrE"/>
    <property type="match status" value="1"/>
</dbReference>
<dbReference type="InterPro" id="IPR007271">
    <property type="entry name" value="Nuc_sug_transpt"/>
</dbReference>
<dbReference type="NCBIfam" id="TIGR00803">
    <property type="entry name" value="nst"/>
    <property type="match status" value="1"/>
</dbReference>
<dbReference type="Proteomes" id="UP001634394">
    <property type="component" value="Unassembled WGS sequence"/>
</dbReference>
<reference evidence="11 12" key="1">
    <citation type="submission" date="2024-11" db="EMBL/GenBank/DDBJ databases">
        <title>Chromosome-level genome assembly of the freshwater bivalve Anodonta woodiana.</title>
        <authorList>
            <person name="Chen X."/>
        </authorList>
    </citation>
    <scope>NUCLEOTIDE SEQUENCE [LARGE SCALE GENOMIC DNA]</scope>
    <source>
        <strain evidence="11">MN2024</strain>
        <tissue evidence="11">Gills</tissue>
    </source>
</reference>
<feature type="region of interest" description="Disordered" evidence="9">
    <location>
        <begin position="1"/>
        <end position="33"/>
    </location>
</feature>
<feature type="transmembrane region" description="Helical" evidence="10">
    <location>
        <begin position="271"/>
        <end position="290"/>
    </location>
</feature>
<evidence type="ECO:0000256" key="8">
    <source>
        <dbReference type="ARBA" id="ARBA00023136"/>
    </source>
</evidence>
<evidence type="ECO:0000256" key="7">
    <source>
        <dbReference type="ARBA" id="ARBA00023034"/>
    </source>
</evidence>
<gene>
    <name evidence="11" type="ORF">ACJMK2_016935</name>
</gene>
<dbReference type="InterPro" id="IPR037185">
    <property type="entry name" value="EmrE-like"/>
</dbReference>